<dbReference type="PROSITE" id="PS00061">
    <property type="entry name" value="ADH_SHORT"/>
    <property type="match status" value="1"/>
</dbReference>
<organism evidence="4 5">
    <name type="scientific">Candidula unifasciata</name>
    <dbReference type="NCBI Taxonomy" id="100452"/>
    <lineage>
        <taxon>Eukaryota</taxon>
        <taxon>Metazoa</taxon>
        <taxon>Spiralia</taxon>
        <taxon>Lophotrochozoa</taxon>
        <taxon>Mollusca</taxon>
        <taxon>Gastropoda</taxon>
        <taxon>Heterobranchia</taxon>
        <taxon>Euthyneura</taxon>
        <taxon>Panpulmonata</taxon>
        <taxon>Eupulmonata</taxon>
        <taxon>Stylommatophora</taxon>
        <taxon>Helicina</taxon>
        <taxon>Helicoidea</taxon>
        <taxon>Geomitridae</taxon>
        <taxon>Candidula</taxon>
    </lineage>
</organism>
<dbReference type="InterPro" id="IPR020904">
    <property type="entry name" value="Sc_DH/Rdtase_CS"/>
</dbReference>
<reference evidence="4" key="1">
    <citation type="submission" date="2021-04" db="EMBL/GenBank/DDBJ databases">
        <authorList>
            <consortium name="Molecular Ecology Group"/>
        </authorList>
    </citation>
    <scope>NUCLEOTIDE SEQUENCE</scope>
</reference>
<dbReference type="CDD" id="cd05323">
    <property type="entry name" value="ADH_SDR_c_like"/>
    <property type="match status" value="1"/>
</dbReference>
<dbReference type="PANTHER" id="PTHR44229">
    <property type="entry name" value="15-HYDROXYPROSTAGLANDIN DEHYDROGENASE [NAD(+)]"/>
    <property type="match status" value="1"/>
</dbReference>
<dbReference type="GO" id="GO:0005737">
    <property type="term" value="C:cytoplasm"/>
    <property type="evidence" value="ECO:0007669"/>
    <property type="project" value="TreeGrafter"/>
</dbReference>
<dbReference type="Pfam" id="PF00106">
    <property type="entry name" value="adh_short"/>
    <property type="match status" value="1"/>
</dbReference>
<gene>
    <name evidence="4" type="ORF">CUNI_LOCUS12594</name>
</gene>
<evidence type="ECO:0000256" key="1">
    <source>
        <dbReference type="ARBA" id="ARBA00006484"/>
    </source>
</evidence>
<comment type="caution">
    <text evidence="4">The sequence shown here is derived from an EMBL/GenBank/DDBJ whole genome shotgun (WGS) entry which is preliminary data.</text>
</comment>
<proteinExistence type="inferred from homology"/>
<dbReference type="PRINTS" id="PR00081">
    <property type="entry name" value="GDHRDH"/>
</dbReference>
<dbReference type="InterPro" id="IPR002347">
    <property type="entry name" value="SDR_fam"/>
</dbReference>
<evidence type="ECO:0000256" key="2">
    <source>
        <dbReference type="ARBA" id="ARBA00023002"/>
    </source>
</evidence>
<dbReference type="AlphaFoldDB" id="A0A8S3ZIP0"/>
<keyword evidence="2" id="KW-0560">Oxidoreductase</keyword>
<dbReference type="Proteomes" id="UP000678393">
    <property type="component" value="Unassembled WGS sequence"/>
</dbReference>
<evidence type="ECO:0000313" key="5">
    <source>
        <dbReference type="Proteomes" id="UP000678393"/>
    </source>
</evidence>
<dbReference type="InterPro" id="IPR036291">
    <property type="entry name" value="NAD(P)-bd_dom_sf"/>
</dbReference>
<accession>A0A8S3ZIP0</accession>
<dbReference type="PANTHER" id="PTHR44229:SF5">
    <property type="entry name" value="15-HYDROXYPROSTAGLANDIN DEHYDROGENASE [NAD(+)]"/>
    <property type="match status" value="1"/>
</dbReference>
<dbReference type="Gene3D" id="3.40.50.720">
    <property type="entry name" value="NAD(P)-binding Rossmann-like Domain"/>
    <property type="match status" value="1"/>
</dbReference>
<dbReference type="FunFam" id="3.40.50.720:FF:000149">
    <property type="entry name" value="15-hydroxyprostaglandin dehydrogenase [NAD(+)]"/>
    <property type="match status" value="1"/>
</dbReference>
<evidence type="ECO:0000256" key="3">
    <source>
        <dbReference type="RuleBase" id="RU000363"/>
    </source>
</evidence>
<dbReference type="PRINTS" id="PR00080">
    <property type="entry name" value="SDRFAMILY"/>
</dbReference>
<dbReference type="EMBL" id="CAJHNH020002546">
    <property type="protein sequence ID" value="CAG5127036.1"/>
    <property type="molecule type" value="Genomic_DNA"/>
</dbReference>
<dbReference type="GO" id="GO:0016616">
    <property type="term" value="F:oxidoreductase activity, acting on the CH-OH group of donors, NAD or NADP as acceptor"/>
    <property type="evidence" value="ECO:0007669"/>
    <property type="project" value="TreeGrafter"/>
</dbReference>
<dbReference type="SUPFAM" id="SSF51735">
    <property type="entry name" value="NAD(P)-binding Rossmann-fold domains"/>
    <property type="match status" value="1"/>
</dbReference>
<dbReference type="OrthoDB" id="37659at2759"/>
<keyword evidence="5" id="KW-1185">Reference proteome</keyword>
<sequence>MSIKDKVAIVTGAAQGLGREFCEMLLRNGAKVVLTDLNKDQGTRAVSELRKIYGLHKTMFIQCDVTSQAQMNEMFKTVKEQYGRPEIVINNAGVGFEMGQLWEKTVDVNVKGTIRCTMLAMEYMRRDSGGAGGVIVNIASVAGINPNPCGPVYGATKSAIILFSQAWAKNPELLSNGVRINVLAPAFVETDLLAKLADKTTIHAPEIAEQIIDRVGVLRPETVAEALLDLINDQTKNGAILTISKNTGKRYYTV</sequence>
<evidence type="ECO:0000313" key="4">
    <source>
        <dbReference type="EMBL" id="CAG5127036.1"/>
    </source>
</evidence>
<protein>
    <submittedName>
        <fullName evidence="4">Uncharacterized protein</fullName>
    </submittedName>
</protein>
<name>A0A8S3ZIP0_9EUPU</name>
<comment type="similarity">
    <text evidence="1 3">Belongs to the short-chain dehydrogenases/reductases (SDR) family.</text>
</comment>